<dbReference type="GO" id="GO:0031418">
    <property type="term" value="F:L-ascorbic acid binding"/>
    <property type="evidence" value="ECO:0007669"/>
    <property type="project" value="UniProtKB-KW"/>
</dbReference>
<accession>A0A7S3SHG6</accession>
<evidence type="ECO:0000256" key="7">
    <source>
        <dbReference type="SAM" id="MobiDB-lite"/>
    </source>
</evidence>
<dbReference type="InterPro" id="IPR051559">
    <property type="entry name" value="HIF_prolyl_hydroxylases"/>
</dbReference>
<dbReference type="PANTHER" id="PTHR12907">
    <property type="entry name" value="EGL NINE HOMOLOG-RELATED"/>
    <property type="match status" value="1"/>
</dbReference>
<feature type="domain" description="Fe2OG dioxygenase" evidence="8">
    <location>
        <begin position="547"/>
        <end position="646"/>
    </location>
</feature>
<dbReference type="InterPro" id="IPR006620">
    <property type="entry name" value="Pro_4_hyd_alph"/>
</dbReference>
<dbReference type="InterPro" id="IPR005123">
    <property type="entry name" value="Oxoglu/Fe-dep_dioxygenase_dom"/>
</dbReference>
<feature type="region of interest" description="Disordered" evidence="7">
    <location>
        <begin position="377"/>
        <end position="427"/>
    </location>
</feature>
<dbReference type="GO" id="GO:0071456">
    <property type="term" value="P:cellular response to hypoxia"/>
    <property type="evidence" value="ECO:0007669"/>
    <property type="project" value="TreeGrafter"/>
</dbReference>
<protein>
    <recommendedName>
        <fullName evidence="8">Fe2OG dioxygenase domain-containing protein</fullName>
    </recommendedName>
</protein>
<gene>
    <name evidence="9" type="ORF">EHUX00137_LOCUS20940</name>
</gene>
<feature type="compositionally biased region" description="Gly residues" evidence="7">
    <location>
        <begin position="326"/>
        <end position="340"/>
    </location>
</feature>
<reference evidence="9" key="1">
    <citation type="submission" date="2021-01" db="EMBL/GenBank/DDBJ databases">
        <authorList>
            <person name="Corre E."/>
            <person name="Pelletier E."/>
            <person name="Niang G."/>
            <person name="Scheremetjew M."/>
            <person name="Finn R."/>
            <person name="Kale V."/>
            <person name="Holt S."/>
            <person name="Cochrane G."/>
            <person name="Meng A."/>
            <person name="Brown T."/>
            <person name="Cohen L."/>
        </authorList>
    </citation>
    <scope>NUCLEOTIDE SEQUENCE</scope>
    <source>
        <strain evidence="9">379</strain>
    </source>
</reference>
<feature type="region of interest" description="Disordered" evidence="7">
    <location>
        <begin position="317"/>
        <end position="340"/>
    </location>
</feature>
<dbReference type="SMART" id="SM00702">
    <property type="entry name" value="P4Hc"/>
    <property type="match status" value="1"/>
</dbReference>
<dbReference type="Pfam" id="PF13704">
    <property type="entry name" value="Glyco_tranf_2_4"/>
    <property type="match status" value="1"/>
</dbReference>
<proteinExistence type="predicted"/>
<evidence type="ECO:0000256" key="5">
    <source>
        <dbReference type="ARBA" id="ARBA00023002"/>
    </source>
</evidence>
<evidence type="ECO:0000313" key="9">
    <source>
        <dbReference type="EMBL" id="CAE0554953.1"/>
    </source>
</evidence>
<dbReference type="Gene3D" id="2.60.120.620">
    <property type="entry name" value="q2cbj1_9rhob like domain"/>
    <property type="match status" value="1"/>
</dbReference>
<dbReference type="AlphaFoldDB" id="A0A7S3SHG6"/>
<organism evidence="9">
    <name type="scientific">Emiliania huxleyi</name>
    <name type="common">Coccolithophore</name>
    <name type="synonym">Pontosphaera huxleyi</name>
    <dbReference type="NCBI Taxonomy" id="2903"/>
    <lineage>
        <taxon>Eukaryota</taxon>
        <taxon>Haptista</taxon>
        <taxon>Haptophyta</taxon>
        <taxon>Prymnesiophyceae</taxon>
        <taxon>Isochrysidales</taxon>
        <taxon>Noelaerhabdaceae</taxon>
        <taxon>Emiliania</taxon>
    </lineage>
</organism>
<evidence type="ECO:0000256" key="4">
    <source>
        <dbReference type="ARBA" id="ARBA00022964"/>
    </source>
</evidence>
<comment type="cofactor">
    <cofactor evidence="1">
        <name>L-ascorbate</name>
        <dbReference type="ChEBI" id="CHEBI:38290"/>
    </cofactor>
</comment>
<evidence type="ECO:0000256" key="1">
    <source>
        <dbReference type="ARBA" id="ARBA00001961"/>
    </source>
</evidence>
<evidence type="ECO:0000256" key="3">
    <source>
        <dbReference type="ARBA" id="ARBA00022896"/>
    </source>
</evidence>
<name>A0A7S3SHG6_EMIHU</name>
<feature type="compositionally biased region" description="Acidic residues" evidence="7">
    <location>
        <begin position="408"/>
        <end position="418"/>
    </location>
</feature>
<feature type="compositionally biased region" description="Gly residues" evidence="7">
    <location>
        <begin position="388"/>
        <end position="406"/>
    </location>
</feature>
<dbReference type="EMBL" id="HBIR01027137">
    <property type="protein sequence ID" value="CAE0554953.1"/>
    <property type="molecule type" value="Transcribed_RNA"/>
</dbReference>
<keyword evidence="3" id="KW-0847">Vitamin C</keyword>
<keyword evidence="5" id="KW-0560">Oxidoreductase</keyword>
<sequence length="714" mass="76737">MSSVAKPAVVSTQRDTIATLDSFLRWHLHGAGFSHVYLYFDAPETEPDALALARDERWGGRVTVFAADAAFRQREGYSALPSFDELAPSVETHVQSRQRLNCEHCLRACASAGVDWLLHVDSDELFVPAAGERAPAHFGRLSARGCWQFTYRNLEAVPTAAAAEGGDCFALVDHFKQHEGSLPAAALDGTSGAAKAALQHWLDRSVARLGRPAWYLFYSNGKSAVRVSSAGQCSGVHGWASGGAEESTHRAGGGWLTNLRRRPPQPSSSRLLVEEEGAVVLHYACCTRVGFASKDWRALGYLDGVGTSWARRWQRMRDKEERTGRLGEGSLGEGSLGEGSLGEEHRALVGLADSELLERHVEAGVLVKDSRVRRFLRGDASSRDPTPGGEGCGEGCGSGGGGGGDGSDSSDDGSDSSDGESARLREEAHARRELRRLRWSEAGRRLASEGYCVIDGFLGAEAAGELEGGVRALRRSGGCVFKVGRTGGGRDGGGTKHCESAVRGDEAAVIGRGEEACLPGLRPLLRREDELVAAMAGPATELRSVTSRSHPMCACYPGGGARYVRHLDNPGGAGCNGRLLTCLYYLNPAWRGEDGGQLRLHRKDGCVADVEPLLDRLVVFWSDERTPHEVLPASRPRWAISTWYHRREAQPAREGEGEGEEVNIGSAGGGLSECSFGNSTEEIESFLLALLALKGGEAQHAPKATHYRENLRSW</sequence>
<dbReference type="GO" id="GO:0008198">
    <property type="term" value="F:ferrous iron binding"/>
    <property type="evidence" value="ECO:0007669"/>
    <property type="project" value="TreeGrafter"/>
</dbReference>
<dbReference type="Pfam" id="PF13640">
    <property type="entry name" value="2OG-FeII_Oxy_3"/>
    <property type="match status" value="1"/>
</dbReference>
<dbReference type="InterPro" id="IPR044862">
    <property type="entry name" value="Pro_4_hyd_alph_FE2OG_OXY"/>
</dbReference>
<evidence type="ECO:0000256" key="6">
    <source>
        <dbReference type="ARBA" id="ARBA00023004"/>
    </source>
</evidence>
<dbReference type="PANTHER" id="PTHR12907:SF26">
    <property type="entry name" value="HIF PROLYL HYDROXYLASE, ISOFORM C"/>
    <property type="match status" value="1"/>
</dbReference>
<dbReference type="GO" id="GO:0031543">
    <property type="term" value="F:peptidyl-proline dioxygenase activity"/>
    <property type="evidence" value="ECO:0007669"/>
    <property type="project" value="TreeGrafter"/>
</dbReference>
<evidence type="ECO:0000259" key="8">
    <source>
        <dbReference type="PROSITE" id="PS51471"/>
    </source>
</evidence>
<keyword evidence="4" id="KW-0223">Dioxygenase</keyword>
<dbReference type="PROSITE" id="PS51471">
    <property type="entry name" value="FE2OG_OXY"/>
    <property type="match status" value="1"/>
</dbReference>
<feature type="region of interest" description="Disordered" evidence="7">
    <location>
        <begin position="241"/>
        <end position="268"/>
    </location>
</feature>
<evidence type="ECO:0000256" key="2">
    <source>
        <dbReference type="ARBA" id="ARBA00022723"/>
    </source>
</evidence>
<keyword evidence="2" id="KW-0479">Metal-binding</keyword>
<keyword evidence="6" id="KW-0408">Iron</keyword>